<keyword evidence="2" id="KW-0285">Flavoprotein</keyword>
<keyword evidence="4" id="KW-0560">Oxidoreductase</keyword>
<keyword evidence="8" id="KW-1185">Reference proteome</keyword>
<organism evidence="7 8">
    <name type="scientific">Cellulomonas edaphi</name>
    <dbReference type="NCBI Taxonomy" id="3053468"/>
    <lineage>
        <taxon>Bacteria</taxon>
        <taxon>Bacillati</taxon>
        <taxon>Actinomycetota</taxon>
        <taxon>Actinomycetes</taxon>
        <taxon>Micrococcales</taxon>
        <taxon>Cellulomonadaceae</taxon>
        <taxon>Cellulomonas</taxon>
    </lineage>
</organism>
<evidence type="ECO:0000256" key="1">
    <source>
        <dbReference type="ARBA" id="ARBA00001974"/>
    </source>
</evidence>
<dbReference type="InterPro" id="IPR028202">
    <property type="entry name" value="Reductase_C"/>
</dbReference>
<comment type="cofactor">
    <cofactor evidence="1">
        <name>FAD</name>
        <dbReference type="ChEBI" id="CHEBI:57692"/>
    </cofactor>
</comment>
<dbReference type="SUPFAM" id="SSF55424">
    <property type="entry name" value="FAD/NAD-linked reductases, dimerisation (C-terminal) domain"/>
    <property type="match status" value="1"/>
</dbReference>
<dbReference type="RefSeq" id="WP_289447335.1">
    <property type="nucleotide sequence ID" value="NZ_JAUCGR010000002.1"/>
</dbReference>
<dbReference type="InterPro" id="IPR023753">
    <property type="entry name" value="FAD/NAD-binding_dom"/>
</dbReference>
<evidence type="ECO:0000256" key="3">
    <source>
        <dbReference type="ARBA" id="ARBA00022827"/>
    </source>
</evidence>
<name>A0ABT7S8H8_9CELL</name>
<sequence>MTSQPPRPPDALRRIVVVGAGLAATQTVGALRERGFDGHLTVVGAEHLPPYDRPPLSKHLLDRPAPTFLADELGIDVRSLADDLRLGQPARALRLEEDGVEILTTDGAPVRADAVVVATGARARRVPGWEHALVLHTADDAAVLRDRLVPGTRLVIIGAGWIGAEVAGVAAVAGVHVTVLEAADAPLTGALGADVGRLTGPWFETAGVRLVTDARVVRVDPDAVHLADGERVAADVVLAAVGAVPATGWLAGTLPLDPDGSVRVDEGYAVLGADGSTADTAPQWRVRAVGDVARRRSRRHGWVSGGHWDGALRGPLDLAAALVGDGDGPPAAEDPVPYVFSTQLGHELTLFGTPAADDDVLLRGDPASGDGWSALWFRPGSDTLTAVFTTDRPRDVGGARRLFAGAELPRLDRSLAADADVALRAAHRT</sequence>
<evidence type="ECO:0000313" key="7">
    <source>
        <dbReference type="EMBL" id="MDM7831927.1"/>
    </source>
</evidence>
<dbReference type="Pfam" id="PF14759">
    <property type="entry name" value="Reductase_C"/>
    <property type="match status" value="1"/>
</dbReference>
<dbReference type="Gene3D" id="3.30.390.30">
    <property type="match status" value="1"/>
</dbReference>
<evidence type="ECO:0000259" key="6">
    <source>
        <dbReference type="Pfam" id="PF14759"/>
    </source>
</evidence>
<dbReference type="Proteomes" id="UP001321453">
    <property type="component" value="Unassembled WGS sequence"/>
</dbReference>
<comment type="caution">
    <text evidence="7">The sequence shown here is derived from an EMBL/GenBank/DDBJ whole genome shotgun (WGS) entry which is preliminary data.</text>
</comment>
<gene>
    <name evidence="7" type="ORF">QRT05_11330</name>
</gene>
<dbReference type="Pfam" id="PF07992">
    <property type="entry name" value="Pyr_redox_2"/>
    <property type="match status" value="1"/>
</dbReference>
<dbReference type="PANTHER" id="PTHR43557">
    <property type="entry name" value="APOPTOSIS-INDUCING FACTOR 1"/>
    <property type="match status" value="1"/>
</dbReference>
<reference evidence="7 8" key="1">
    <citation type="submission" date="2023-06" db="EMBL/GenBank/DDBJ databases">
        <title>Cellulomonas sp. MW9 Whole genome sequence.</title>
        <authorList>
            <person name="Park S."/>
        </authorList>
    </citation>
    <scope>NUCLEOTIDE SEQUENCE [LARGE SCALE GENOMIC DNA]</scope>
    <source>
        <strain evidence="7 8">MW9</strain>
    </source>
</reference>
<evidence type="ECO:0000256" key="4">
    <source>
        <dbReference type="ARBA" id="ARBA00023002"/>
    </source>
</evidence>
<accession>A0ABT7S8H8</accession>
<feature type="domain" description="FAD/NAD(P)-binding" evidence="5">
    <location>
        <begin position="14"/>
        <end position="293"/>
    </location>
</feature>
<feature type="domain" description="Reductase C-terminal" evidence="6">
    <location>
        <begin position="340"/>
        <end position="426"/>
    </location>
</feature>
<dbReference type="SUPFAM" id="SSF51905">
    <property type="entry name" value="FAD/NAD(P)-binding domain"/>
    <property type="match status" value="2"/>
</dbReference>
<protein>
    <submittedName>
        <fullName evidence="7">FAD-dependent oxidoreductase</fullName>
    </submittedName>
</protein>
<dbReference type="PRINTS" id="PR00368">
    <property type="entry name" value="FADPNR"/>
</dbReference>
<dbReference type="InterPro" id="IPR050446">
    <property type="entry name" value="FAD-oxidoreductase/Apoptosis"/>
</dbReference>
<dbReference type="InterPro" id="IPR016156">
    <property type="entry name" value="FAD/NAD-linked_Rdtase_dimer_sf"/>
</dbReference>
<dbReference type="PANTHER" id="PTHR43557:SF2">
    <property type="entry name" value="RIESKE DOMAIN-CONTAINING PROTEIN-RELATED"/>
    <property type="match status" value="1"/>
</dbReference>
<evidence type="ECO:0000313" key="8">
    <source>
        <dbReference type="Proteomes" id="UP001321453"/>
    </source>
</evidence>
<dbReference type="PRINTS" id="PR00411">
    <property type="entry name" value="PNDRDTASEI"/>
</dbReference>
<evidence type="ECO:0000256" key="2">
    <source>
        <dbReference type="ARBA" id="ARBA00022630"/>
    </source>
</evidence>
<dbReference type="EMBL" id="JAUCGR010000002">
    <property type="protein sequence ID" value="MDM7831927.1"/>
    <property type="molecule type" value="Genomic_DNA"/>
</dbReference>
<keyword evidence="3" id="KW-0274">FAD</keyword>
<dbReference type="Gene3D" id="3.50.50.60">
    <property type="entry name" value="FAD/NAD(P)-binding domain"/>
    <property type="match status" value="2"/>
</dbReference>
<dbReference type="InterPro" id="IPR036188">
    <property type="entry name" value="FAD/NAD-bd_sf"/>
</dbReference>
<proteinExistence type="predicted"/>
<evidence type="ECO:0000259" key="5">
    <source>
        <dbReference type="Pfam" id="PF07992"/>
    </source>
</evidence>